<proteinExistence type="predicted"/>
<reference evidence="3" key="1">
    <citation type="submission" date="2021-12" db="EMBL/GenBank/DDBJ databases">
        <authorList>
            <person name="Zaccaron A."/>
            <person name="Stergiopoulos I."/>
        </authorList>
    </citation>
    <scope>NUCLEOTIDE SEQUENCE</scope>
    <source>
        <strain evidence="3">Race5_Kim</strain>
    </source>
</reference>
<evidence type="ECO:0000313" key="3">
    <source>
        <dbReference type="EMBL" id="UJO23902.1"/>
    </source>
</evidence>
<accession>A0A9Q8PK57</accession>
<dbReference type="KEGG" id="ffu:CLAFUR5_13048"/>
<keyword evidence="2" id="KW-1133">Transmembrane helix</keyword>
<keyword evidence="2" id="KW-0812">Transmembrane</keyword>
<organism evidence="3 4">
    <name type="scientific">Passalora fulva</name>
    <name type="common">Tomato leaf mold</name>
    <name type="synonym">Cladosporium fulvum</name>
    <dbReference type="NCBI Taxonomy" id="5499"/>
    <lineage>
        <taxon>Eukaryota</taxon>
        <taxon>Fungi</taxon>
        <taxon>Dikarya</taxon>
        <taxon>Ascomycota</taxon>
        <taxon>Pezizomycotina</taxon>
        <taxon>Dothideomycetes</taxon>
        <taxon>Dothideomycetidae</taxon>
        <taxon>Mycosphaerellales</taxon>
        <taxon>Mycosphaerellaceae</taxon>
        <taxon>Fulvia</taxon>
    </lineage>
</organism>
<evidence type="ECO:0000256" key="2">
    <source>
        <dbReference type="SAM" id="Phobius"/>
    </source>
</evidence>
<name>A0A9Q8PK57_PASFU</name>
<reference evidence="3" key="2">
    <citation type="journal article" date="2022" name="Microb. Genom.">
        <title>A chromosome-scale genome assembly of the tomato pathogen Cladosporium fulvum reveals a compartmentalized genome architecture and the presence of a dispensable chromosome.</title>
        <authorList>
            <person name="Zaccaron A.Z."/>
            <person name="Chen L.H."/>
            <person name="Samaras A."/>
            <person name="Stergiopoulos I."/>
        </authorList>
    </citation>
    <scope>NUCLEOTIDE SEQUENCE</scope>
    <source>
        <strain evidence="3">Race5_Kim</strain>
    </source>
</reference>
<feature type="region of interest" description="Disordered" evidence="1">
    <location>
        <begin position="65"/>
        <end position="86"/>
    </location>
</feature>
<keyword evidence="4" id="KW-1185">Reference proteome</keyword>
<protein>
    <submittedName>
        <fullName evidence="3">Uncharacterized protein</fullName>
    </submittedName>
</protein>
<dbReference type="Proteomes" id="UP000756132">
    <property type="component" value="Chromosome 11"/>
</dbReference>
<keyword evidence="2" id="KW-0472">Membrane</keyword>
<evidence type="ECO:0000256" key="1">
    <source>
        <dbReference type="SAM" id="MobiDB-lite"/>
    </source>
</evidence>
<dbReference type="GeneID" id="71992926"/>
<dbReference type="EMBL" id="CP090173">
    <property type="protein sequence ID" value="UJO23902.1"/>
    <property type="molecule type" value="Genomic_DNA"/>
</dbReference>
<feature type="transmembrane region" description="Helical" evidence="2">
    <location>
        <begin position="6"/>
        <end position="33"/>
    </location>
</feature>
<dbReference type="AlphaFoldDB" id="A0A9Q8PK57"/>
<dbReference type="RefSeq" id="XP_047768268.1">
    <property type="nucleotide sequence ID" value="XM_047912196.1"/>
</dbReference>
<sequence>MPSEAATAAILGGFAVASVFAGLLFAKLLYYCIETRPEKARQRREQKDLEAQRVARQRTVWSSRAGNLNTVTGHQKTTSTYQPATVEAQRQSIEVAREAAEKLAKEVSGEDEGKFRRWVWKVTGR</sequence>
<gene>
    <name evidence="3" type="ORF">CLAFUR5_13048</name>
</gene>
<evidence type="ECO:0000313" key="4">
    <source>
        <dbReference type="Proteomes" id="UP000756132"/>
    </source>
</evidence>